<accession>A0ACC3ABU3</accession>
<gene>
    <name evidence="1" type="ORF">H2198_003475</name>
</gene>
<keyword evidence="2" id="KW-1185">Reference proteome</keyword>
<evidence type="ECO:0000313" key="2">
    <source>
        <dbReference type="Proteomes" id="UP001172386"/>
    </source>
</evidence>
<sequence length="588" mass="64015">MSSDGVLQDHLNGHSGVILAVFIIVSAFVIWPLHIPLPTAIQQPFLKTLRACRIVGSRDYNSLSSKRLCFPLSLETAPVIGVILLLATTTIHGSTIRLGVKGDENVKPYDVLVLFISLAYISIALDGTGALEAIAFWVSKRGGSSGIRLFTYLYAFFLGVGCIVGNDPLILSGTPFLAYLTHHTGIEPTAWVFSEFMAANTASAVLVSSNPTNILITGSFNLNYLTDFTKWTVLPSIIPALLNYPLLLAMFWKRIPQTLTPVEDNPWSRLRDPTGAVFFSVLMVVTVTVLVGTSFVPGHSVEVWMVTAPAGILAFAFDLGSDWWHHKRRKSIQQSGFSDDAAEMRPIDRTGSRTSRMSNRGRQSSVKQDKPPPTNGEVLRAADEPTSPPLSAKISNTDTRNEPVTLFSLLRSFSKRFPGTVLTTSRLPIPLLPFAICEFILVRGLAQRGWITVFAHGFANACKTPLQTVFFFGFVSAAFLCPLAGTNIGATIILVEILRDPAFSNSVAVKNDQRVMLAAIYATAMGSNLGAFSYTFAGSLAGLLWRGLLADKGVHISQFRFAAVNFLPLVVQTTVACAIIYGQLFWFS</sequence>
<dbReference type="EMBL" id="JAPDRQ010000046">
    <property type="protein sequence ID" value="KAJ9658905.1"/>
    <property type="molecule type" value="Genomic_DNA"/>
</dbReference>
<protein>
    <submittedName>
        <fullName evidence="1">Uncharacterized protein</fullName>
    </submittedName>
</protein>
<proteinExistence type="predicted"/>
<name>A0ACC3ABU3_9EURO</name>
<reference evidence="1" key="1">
    <citation type="submission" date="2022-10" db="EMBL/GenBank/DDBJ databases">
        <title>Culturing micro-colonial fungi from biological soil crusts in the Mojave desert and describing Neophaeococcomyces mojavensis, and introducing the new genera and species Taxawa tesnikishii.</title>
        <authorList>
            <person name="Kurbessoian T."/>
            <person name="Stajich J.E."/>
        </authorList>
    </citation>
    <scope>NUCLEOTIDE SEQUENCE</scope>
    <source>
        <strain evidence="1">JES_112</strain>
    </source>
</reference>
<organism evidence="1 2">
    <name type="scientific">Neophaeococcomyces mojaviensis</name>
    <dbReference type="NCBI Taxonomy" id="3383035"/>
    <lineage>
        <taxon>Eukaryota</taxon>
        <taxon>Fungi</taxon>
        <taxon>Dikarya</taxon>
        <taxon>Ascomycota</taxon>
        <taxon>Pezizomycotina</taxon>
        <taxon>Eurotiomycetes</taxon>
        <taxon>Chaetothyriomycetidae</taxon>
        <taxon>Chaetothyriales</taxon>
        <taxon>Chaetothyriales incertae sedis</taxon>
        <taxon>Neophaeococcomyces</taxon>
    </lineage>
</organism>
<dbReference type="Proteomes" id="UP001172386">
    <property type="component" value="Unassembled WGS sequence"/>
</dbReference>
<evidence type="ECO:0000313" key="1">
    <source>
        <dbReference type="EMBL" id="KAJ9658905.1"/>
    </source>
</evidence>
<comment type="caution">
    <text evidence="1">The sequence shown here is derived from an EMBL/GenBank/DDBJ whole genome shotgun (WGS) entry which is preliminary data.</text>
</comment>